<sequence>MLITLAFVILSSAFIVFFAQEIYLFFKKIFSLPGVAFFVPLILASWLVVHYKYWISWFLVWSNYSLHEVINQFTRYFPFAAWSIYVAEILILFLLICLPMWISHALVKSKRRYKPWPYAHVLGVSMWVVAAILLLVYQPLR</sequence>
<feature type="transmembrane region" description="Helical" evidence="1">
    <location>
        <begin position="79"/>
        <end position="106"/>
    </location>
</feature>
<gene>
    <name evidence="2" type="ORF">EKM59_01230</name>
</gene>
<comment type="caution">
    <text evidence="2">The sequence shown here is derived from an EMBL/GenBank/DDBJ whole genome shotgun (WGS) entry which is preliminary data.</text>
</comment>
<name>A0A433JMA7_9GAMM</name>
<dbReference type="AlphaFoldDB" id="A0A433JMA7"/>
<accession>A0A433JMA7</accession>
<dbReference type="Proteomes" id="UP000288012">
    <property type="component" value="Unassembled WGS sequence"/>
</dbReference>
<feature type="transmembrane region" description="Helical" evidence="1">
    <location>
        <begin position="38"/>
        <end position="59"/>
    </location>
</feature>
<reference evidence="2 3" key="1">
    <citation type="submission" date="2018-12" db="EMBL/GenBank/DDBJ databases">
        <title>Legionella sp,whole genome shotgun sequence.</title>
        <authorList>
            <person name="Wu H."/>
        </authorList>
    </citation>
    <scope>NUCLEOTIDE SEQUENCE [LARGE SCALE GENOMIC DNA]</scope>
    <source>
        <strain evidence="3">km714</strain>
    </source>
</reference>
<keyword evidence="1" id="KW-0472">Membrane</keyword>
<organism evidence="2 3">
    <name type="scientific">Legionella septentrionalis</name>
    <dbReference type="NCBI Taxonomy" id="2498109"/>
    <lineage>
        <taxon>Bacteria</taxon>
        <taxon>Pseudomonadati</taxon>
        <taxon>Pseudomonadota</taxon>
        <taxon>Gammaproteobacteria</taxon>
        <taxon>Legionellales</taxon>
        <taxon>Legionellaceae</taxon>
        <taxon>Legionella</taxon>
    </lineage>
</organism>
<feature type="transmembrane region" description="Helical" evidence="1">
    <location>
        <begin position="6"/>
        <end position="26"/>
    </location>
</feature>
<evidence type="ECO:0000313" key="2">
    <source>
        <dbReference type="EMBL" id="RUQ90724.1"/>
    </source>
</evidence>
<evidence type="ECO:0000256" key="1">
    <source>
        <dbReference type="SAM" id="Phobius"/>
    </source>
</evidence>
<feature type="transmembrane region" description="Helical" evidence="1">
    <location>
        <begin position="118"/>
        <end position="137"/>
    </location>
</feature>
<evidence type="ECO:0000313" key="3">
    <source>
        <dbReference type="Proteomes" id="UP000288012"/>
    </source>
</evidence>
<proteinExistence type="predicted"/>
<keyword evidence="1" id="KW-0812">Transmembrane</keyword>
<dbReference type="OrthoDB" id="5653183at2"/>
<dbReference type="RefSeq" id="WP_126954049.1">
    <property type="nucleotide sequence ID" value="NZ_RZGR01000003.1"/>
</dbReference>
<dbReference type="EMBL" id="RZGR01000003">
    <property type="protein sequence ID" value="RUQ90724.1"/>
    <property type="molecule type" value="Genomic_DNA"/>
</dbReference>
<keyword evidence="3" id="KW-1185">Reference proteome</keyword>
<protein>
    <submittedName>
        <fullName evidence="2">Uncharacterized protein</fullName>
    </submittedName>
</protein>
<keyword evidence="1" id="KW-1133">Transmembrane helix</keyword>